<accession>A0A8H3NHD9</accession>
<feature type="region of interest" description="Disordered" evidence="1">
    <location>
        <begin position="1"/>
        <end position="20"/>
    </location>
</feature>
<sequence length="88" mass="10273">MSASNRLSQKSNGGEVVSDFNYETRRKNSHRQVWLPGIALMQACEKFFWQTDSADRKYLRRYPAFVDAEDYPQEKANEGEQCAAWAYE</sequence>
<gene>
    <name evidence="2" type="ORF">IFM46972_04022</name>
</gene>
<name>A0A8H3NHD9_9EURO</name>
<protein>
    <submittedName>
        <fullName evidence="2">Uncharacterized protein</fullName>
    </submittedName>
</protein>
<evidence type="ECO:0000313" key="2">
    <source>
        <dbReference type="EMBL" id="GFF33834.1"/>
    </source>
</evidence>
<comment type="caution">
    <text evidence="2">The sequence shown here is derived from an EMBL/GenBank/DDBJ whole genome shotgun (WGS) entry which is preliminary data.</text>
</comment>
<dbReference type="AlphaFoldDB" id="A0A8H3NHD9"/>
<dbReference type="EMBL" id="BLKC01000022">
    <property type="protein sequence ID" value="GFF33834.1"/>
    <property type="molecule type" value="Genomic_DNA"/>
</dbReference>
<evidence type="ECO:0000313" key="3">
    <source>
        <dbReference type="Proteomes" id="UP000465221"/>
    </source>
</evidence>
<reference evidence="2 3" key="1">
    <citation type="submission" date="2020-01" db="EMBL/GenBank/DDBJ databases">
        <title>Draft genome sequence of Aspergillus udagawae IFM 46972.</title>
        <authorList>
            <person name="Takahashi H."/>
            <person name="Yaguchi T."/>
        </authorList>
    </citation>
    <scope>NUCLEOTIDE SEQUENCE [LARGE SCALE GENOMIC DNA]</scope>
    <source>
        <strain evidence="2 3">IFM 46972</strain>
    </source>
</reference>
<feature type="compositionally biased region" description="Polar residues" evidence="1">
    <location>
        <begin position="1"/>
        <end position="12"/>
    </location>
</feature>
<proteinExistence type="predicted"/>
<organism evidence="2 3">
    <name type="scientific">Aspergillus udagawae</name>
    <dbReference type="NCBI Taxonomy" id="91492"/>
    <lineage>
        <taxon>Eukaryota</taxon>
        <taxon>Fungi</taxon>
        <taxon>Dikarya</taxon>
        <taxon>Ascomycota</taxon>
        <taxon>Pezizomycotina</taxon>
        <taxon>Eurotiomycetes</taxon>
        <taxon>Eurotiomycetidae</taxon>
        <taxon>Eurotiales</taxon>
        <taxon>Aspergillaceae</taxon>
        <taxon>Aspergillus</taxon>
        <taxon>Aspergillus subgen. Fumigati</taxon>
    </lineage>
</organism>
<dbReference type="Proteomes" id="UP000465221">
    <property type="component" value="Unassembled WGS sequence"/>
</dbReference>
<evidence type="ECO:0000256" key="1">
    <source>
        <dbReference type="SAM" id="MobiDB-lite"/>
    </source>
</evidence>